<feature type="transmembrane region" description="Helical" evidence="2">
    <location>
        <begin position="163"/>
        <end position="183"/>
    </location>
</feature>
<evidence type="ECO:0000313" key="3">
    <source>
        <dbReference type="EMBL" id="VYT10065.1"/>
    </source>
</evidence>
<keyword evidence="2" id="KW-1133">Transmembrane helix</keyword>
<reference evidence="3" key="1">
    <citation type="submission" date="2019-11" db="EMBL/GenBank/DDBJ databases">
        <authorList>
            <person name="Feng L."/>
        </authorList>
    </citation>
    <scope>NUCLEOTIDE SEQUENCE</scope>
    <source>
        <strain evidence="3">BAdolescentisLFYP80</strain>
    </source>
</reference>
<dbReference type="RefSeq" id="WP_156567752.1">
    <property type="nucleotide sequence ID" value="NZ_CACRSR010000013.1"/>
</dbReference>
<organism evidence="3">
    <name type="scientific">Bifidobacterium adolescentis</name>
    <dbReference type="NCBI Taxonomy" id="1680"/>
    <lineage>
        <taxon>Bacteria</taxon>
        <taxon>Bacillati</taxon>
        <taxon>Actinomycetota</taxon>
        <taxon>Actinomycetes</taxon>
        <taxon>Bifidobacteriales</taxon>
        <taxon>Bifidobacteriaceae</taxon>
        <taxon>Bifidobacterium</taxon>
    </lineage>
</organism>
<evidence type="ECO:0000256" key="2">
    <source>
        <dbReference type="SAM" id="Phobius"/>
    </source>
</evidence>
<name>A0A6N2TWF7_BIFAD</name>
<keyword evidence="2" id="KW-0812">Transmembrane</keyword>
<gene>
    <name evidence="3" type="ORF">BALFYP80_01640</name>
</gene>
<keyword evidence="1" id="KW-0175">Coiled coil</keyword>
<dbReference type="EMBL" id="CACRSR010000013">
    <property type="protein sequence ID" value="VYT10065.1"/>
    <property type="molecule type" value="Genomic_DNA"/>
</dbReference>
<protein>
    <submittedName>
        <fullName evidence="3">Uncharacterized protein</fullName>
    </submittedName>
</protein>
<keyword evidence="2" id="KW-0472">Membrane</keyword>
<feature type="coiled-coil region" evidence="1">
    <location>
        <begin position="87"/>
        <end position="114"/>
    </location>
</feature>
<proteinExistence type="predicted"/>
<dbReference type="AlphaFoldDB" id="A0A6N2TWF7"/>
<evidence type="ECO:0000256" key="1">
    <source>
        <dbReference type="SAM" id="Coils"/>
    </source>
</evidence>
<accession>A0A6N2TWF7</accession>
<sequence length="202" mass="21864">MSINIPAETPDESMNPISVEEFERLHPAMLGAIRKAVREEPARTVIGTVGDDRRSHLSSLDLRGIGIEVGRQLSARDMTTEVMGSILEHINQAADRLSTEIQELRSELIREHVETVGGGCHGSIHRIESLGEEGKPLAQGSHPLVGIGRFSGLPEHGARLREIGSIAHILTSLLCVGLLILPLGRKALKRNTSEKQSALTNA</sequence>